<dbReference type="PROSITE" id="PS50096">
    <property type="entry name" value="IQ"/>
    <property type="match status" value="2"/>
</dbReference>
<dbReference type="Gene3D" id="1.20.5.190">
    <property type="match status" value="1"/>
</dbReference>
<organism evidence="1 2">
    <name type="scientific">Paratrimastix pyriformis</name>
    <dbReference type="NCBI Taxonomy" id="342808"/>
    <lineage>
        <taxon>Eukaryota</taxon>
        <taxon>Metamonada</taxon>
        <taxon>Preaxostyla</taxon>
        <taxon>Paratrimastigidae</taxon>
        <taxon>Paratrimastix</taxon>
    </lineage>
</organism>
<reference evidence="1" key="1">
    <citation type="journal article" date="2022" name="bioRxiv">
        <title>Genomics of Preaxostyla Flagellates Illuminates Evolutionary Transitions and the Path Towards Mitochondrial Loss.</title>
        <authorList>
            <person name="Novak L.V.F."/>
            <person name="Treitli S.C."/>
            <person name="Pyrih J."/>
            <person name="Halakuc P."/>
            <person name="Pipaliya S.V."/>
            <person name="Vacek V."/>
            <person name="Brzon O."/>
            <person name="Soukal P."/>
            <person name="Eme L."/>
            <person name="Dacks J.B."/>
            <person name="Karnkowska A."/>
            <person name="Elias M."/>
            <person name="Hampl V."/>
        </authorList>
    </citation>
    <scope>NUCLEOTIDE SEQUENCE</scope>
    <source>
        <strain evidence="1">RCP-MX</strain>
    </source>
</reference>
<dbReference type="Pfam" id="PF00612">
    <property type="entry name" value="IQ"/>
    <property type="match status" value="3"/>
</dbReference>
<comment type="caution">
    <text evidence="1">The sequence shown here is derived from an EMBL/GenBank/DDBJ whole genome shotgun (WGS) entry which is preliminary data.</text>
</comment>
<evidence type="ECO:0000313" key="1">
    <source>
        <dbReference type="EMBL" id="KAJ4456245.1"/>
    </source>
</evidence>
<proteinExistence type="predicted"/>
<dbReference type="InterPro" id="IPR000048">
    <property type="entry name" value="IQ_motif_EF-hand-BS"/>
</dbReference>
<sequence>MQLVPEGVVPLLSYEVCEDEPADRGCILIEPTWVSERANRSERALLRVQGMARALKFRLRYKALRHAALVLQRAWRALKERRRVRYATRVQAMRRYRRFRRAVVVLQSGFRRMLARCAFRHLRRCAVRIQAAIRGALARIHFAQLCRAHLPTLLDRLHLDYRRSQTPLRQRAHFLYHNLLHPWPRQLHPFTLLHRLYGELCRVAQSHPWMEPPCPAGRLCPALLAPLAAVFRRPIVALPVAEGWPEDPLFTNAQLPPPKARALVRSFSRMPSPSPFVLRAAVSTAPSAPAPAPVTIIRHPPPLLATAATATAAARPASPGLGGICTPVPSLTPAATLPLPISPPPALLHIPIPVSPRTRRFAHAHARWAHDMVMVLFEGAPPVAARTAAAAGRRLLKQESRLIYESPFHTHLSSSSHPPSHPPLRPFQLLKQESKLIYESIRTALARGLFPPEGAPLYRAWGIDPKGRRRKGQLVGMLFGQAEVMSQSAELVTTLLG</sequence>
<gene>
    <name evidence="1" type="ORF">PAPYR_8614</name>
</gene>
<dbReference type="SMART" id="SM00015">
    <property type="entry name" value="IQ"/>
    <property type="match status" value="4"/>
</dbReference>
<keyword evidence="2" id="KW-1185">Reference proteome</keyword>
<protein>
    <submittedName>
        <fullName evidence="1">Uncharacterized protein</fullName>
    </submittedName>
</protein>
<accession>A0ABQ8UFS5</accession>
<name>A0ABQ8UFS5_9EUKA</name>
<evidence type="ECO:0000313" key="2">
    <source>
        <dbReference type="Proteomes" id="UP001141327"/>
    </source>
</evidence>
<dbReference type="EMBL" id="JAPMOS010000077">
    <property type="protein sequence ID" value="KAJ4456245.1"/>
    <property type="molecule type" value="Genomic_DNA"/>
</dbReference>
<dbReference type="Proteomes" id="UP001141327">
    <property type="component" value="Unassembled WGS sequence"/>
</dbReference>